<gene>
    <name evidence="3" type="ORF">BDP81DRAFT_125791</name>
</gene>
<accession>A0AAI9ZZB6</accession>
<feature type="region of interest" description="Disordered" evidence="1">
    <location>
        <begin position="101"/>
        <end position="124"/>
    </location>
</feature>
<evidence type="ECO:0000313" key="3">
    <source>
        <dbReference type="EMBL" id="KAK1640996.1"/>
    </source>
</evidence>
<evidence type="ECO:0000256" key="2">
    <source>
        <dbReference type="SAM" id="Phobius"/>
    </source>
</evidence>
<dbReference type="RefSeq" id="XP_060449603.1">
    <property type="nucleotide sequence ID" value="XM_060581668.1"/>
</dbReference>
<keyword evidence="2" id="KW-1133">Transmembrane helix</keyword>
<keyword evidence="4" id="KW-1185">Reference proteome</keyword>
<organism evidence="3 4">
    <name type="scientific">Colletotrichum phormii</name>
    <dbReference type="NCBI Taxonomy" id="359342"/>
    <lineage>
        <taxon>Eukaryota</taxon>
        <taxon>Fungi</taxon>
        <taxon>Dikarya</taxon>
        <taxon>Ascomycota</taxon>
        <taxon>Pezizomycotina</taxon>
        <taxon>Sordariomycetes</taxon>
        <taxon>Hypocreomycetidae</taxon>
        <taxon>Glomerellales</taxon>
        <taxon>Glomerellaceae</taxon>
        <taxon>Colletotrichum</taxon>
        <taxon>Colletotrichum acutatum species complex</taxon>
    </lineage>
</organism>
<protein>
    <submittedName>
        <fullName evidence="3">Uncharacterized protein</fullName>
    </submittedName>
</protein>
<feature type="compositionally biased region" description="Basic and acidic residues" evidence="1">
    <location>
        <begin position="104"/>
        <end position="124"/>
    </location>
</feature>
<proteinExistence type="predicted"/>
<keyword evidence="2" id="KW-0812">Transmembrane</keyword>
<reference evidence="3" key="1">
    <citation type="submission" date="2021-06" db="EMBL/GenBank/DDBJ databases">
        <title>Comparative genomics, transcriptomics and evolutionary studies reveal genomic signatures of adaptation to plant cell wall in hemibiotrophic fungi.</title>
        <authorList>
            <consortium name="DOE Joint Genome Institute"/>
            <person name="Baroncelli R."/>
            <person name="Diaz J.F."/>
            <person name="Benocci T."/>
            <person name="Peng M."/>
            <person name="Battaglia E."/>
            <person name="Haridas S."/>
            <person name="Andreopoulos W."/>
            <person name="Labutti K."/>
            <person name="Pangilinan J."/>
            <person name="Floch G.L."/>
            <person name="Makela M.R."/>
            <person name="Henrissat B."/>
            <person name="Grigoriev I.V."/>
            <person name="Crouch J.A."/>
            <person name="De Vries R.P."/>
            <person name="Sukno S.A."/>
            <person name="Thon M.R."/>
        </authorList>
    </citation>
    <scope>NUCLEOTIDE SEQUENCE</scope>
    <source>
        <strain evidence="3">CBS 102054</strain>
    </source>
</reference>
<keyword evidence="2" id="KW-0472">Membrane</keyword>
<feature type="transmembrane region" description="Helical" evidence="2">
    <location>
        <begin position="20"/>
        <end position="38"/>
    </location>
</feature>
<dbReference type="AlphaFoldDB" id="A0AAI9ZZB6"/>
<dbReference type="EMBL" id="JAHMHQ010000003">
    <property type="protein sequence ID" value="KAK1640996.1"/>
    <property type="molecule type" value="Genomic_DNA"/>
</dbReference>
<evidence type="ECO:0000256" key="1">
    <source>
        <dbReference type="SAM" id="MobiDB-lite"/>
    </source>
</evidence>
<dbReference type="Proteomes" id="UP001243989">
    <property type="component" value="Unassembled WGS sequence"/>
</dbReference>
<comment type="caution">
    <text evidence="3">The sequence shown here is derived from an EMBL/GenBank/DDBJ whole genome shotgun (WGS) entry which is preliminary data.</text>
</comment>
<sequence length="187" mass="21754">MKRFISDGPRREHIRDSHDLLLCFISTISISGLHDWIFSSCSFRLFQTFREALNITSCIGSGDDPRPSICFFFFFFFFFFFGIRIILFGYGVGDTMEVQGNNRHWKESREREETGDRKPHRAQQEKSEWYLFGGEYHSDLTYQTNPRKESGGAGQEFWQGRDFDLGGNSICSMGPAKTYKGLLLLMF</sequence>
<name>A0AAI9ZZB6_9PEZI</name>
<feature type="transmembrane region" description="Helical" evidence="2">
    <location>
        <begin position="71"/>
        <end position="93"/>
    </location>
</feature>
<dbReference type="GeneID" id="85466530"/>
<evidence type="ECO:0000313" key="4">
    <source>
        <dbReference type="Proteomes" id="UP001243989"/>
    </source>
</evidence>